<dbReference type="RefSeq" id="WP_271735325.1">
    <property type="nucleotide sequence ID" value="NZ_CP116590.1"/>
</dbReference>
<gene>
    <name evidence="1" type="ORF">PML80_05900</name>
</gene>
<sequence>MKKPYKAPRVSVGDLRTPVIFYQYQASDGPEPGEEEFKALHECFAKIDEVWSKDLELAKSNGTLSDITLTIRDTQGEYIPSNKDYLEIKMDVYADRHFNIKHFQPDPQNRDFIKVIAGVVN</sequence>
<reference evidence="1" key="1">
    <citation type="submission" date="2023-01" db="EMBL/GenBank/DDBJ databases">
        <title>Oxazolidinone resistance genes in florfenicol resistant enterococci from beef cattle and veal calves at slaughter.</title>
        <authorList>
            <person name="Biggel M."/>
        </authorList>
    </citation>
    <scope>NUCLEOTIDE SEQUENCE</scope>
    <source>
        <strain evidence="1">K79-1</strain>
    </source>
</reference>
<proteinExistence type="predicted"/>
<accession>A0AAE9XGY9</accession>
<name>A0AAE9XGY9_9LACT</name>
<protein>
    <submittedName>
        <fullName evidence="1">Phage head-tail adapter protein</fullName>
    </submittedName>
</protein>
<dbReference type="AlphaFoldDB" id="A0AAE9XGY9"/>
<evidence type="ECO:0000313" key="1">
    <source>
        <dbReference type="EMBL" id="WCG37058.1"/>
    </source>
</evidence>
<dbReference type="EMBL" id="CP116590">
    <property type="protein sequence ID" value="WCG37058.1"/>
    <property type="molecule type" value="Genomic_DNA"/>
</dbReference>
<dbReference type="Proteomes" id="UP001179483">
    <property type="component" value="Chromosome"/>
</dbReference>
<organism evidence="1 2">
    <name type="scientific">Aerococcus urinaeequi</name>
    <dbReference type="NCBI Taxonomy" id="51665"/>
    <lineage>
        <taxon>Bacteria</taxon>
        <taxon>Bacillati</taxon>
        <taxon>Bacillota</taxon>
        <taxon>Bacilli</taxon>
        <taxon>Lactobacillales</taxon>
        <taxon>Aerococcaceae</taxon>
        <taxon>Aerococcus</taxon>
    </lineage>
</organism>
<evidence type="ECO:0000313" key="2">
    <source>
        <dbReference type="Proteomes" id="UP001179483"/>
    </source>
</evidence>